<name>A0A5D4MDW8_9BACI</name>
<organism evidence="5 6">
    <name type="scientific">Rossellomorea vietnamensis</name>
    <dbReference type="NCBI Taxonomy" id="218284"/>
    <lineage>
        <taxon>Bacteria</taxon>
        <taxon>Bacillati</taxon>
        <taxon>Bacillota</taxon>
        <taxon>Bacilli</taxon>
        <taxon>Bacillales</taxon>
        <taxon>Bacillaceae</taxon>
        <taxon>Rossellomorea</taxon>
    </lineage>
</organism>
<proteinExistence type="predicted"/>
<dbReference type="Pfam" id="PF04203">
    <property type="entry name" value="Sortase"/>
    <property type="match status" value="1"/>
</dbReference>
<evidence type="ECO:0000256" key="3">
    <source>
        <dbReference type="SAM" id="MobiDB-lite"/>
    </source>
</evidence>
<dbReference type="InterPro" id="IPR036116">
    <property type="entry name" value="FN3_sf"/>
</dbReference>
<feature type="signal peptide" evidence="4">
    <location>
        <begin position="1"/>
        <end position="25"/>
    </location>
</feature>
<accession>A0A5D4MDW8</accession>
<dbReference type="AlphaFoldDB" id="A0A5D4MDW8"/>
<gene>
    <name evidence="5" type="ORF">FZC84_08360</name>
</gene>
<evidence type="ECO:0000256" key="4">
    <source>
        <dbReference type="SAM" id="SignalP"/>
    </source>
</evidence>
<keyword evidence="4" id="KW-0732">Signal</keyword>
<dbReference type="RefSeq" id="WP_148953559.1">
    <property type="nucleotide sequence ID" value="NZ_VTEG01000004.1"/>
</dbReference>
<dbReference type="InterPro" id="IPR005754">
    <property type="entry name" value="Sortase"/>
</dbReference>
<feature type="compositionally biased region" description="Basic and acidic residues" evidence="3">
    <location>
        <begin position="36"/>
        <end position="52"/>
    </location>
</feature>
<feature type="coiled-coil region" evidence="2">
    <location>
        <begin position="60"/>
        <end position="87"/>
    </location>
</feature>
<dbReference type="Gene3D" id="2.60.40.10">
    <property type="entry name" value="Immunoglobulins"/>
    <property type="match status" value="1"/>
</dbReference>
<dbReference type="EMBL" id="VTEG01000004">
    <property type="protein sequence ID" value="TYR99821.1"/>
    <property type="molecule type" value="Genomic_DNA"/>
</dbReference>
<evidence type="ECO:0000313" key="5">
    <source>
        <dbReference type="EMBL" id="TYR99821.1"/>
    </source>
</evidence>
<dbReference type="GO" id="GO:0016787">
    <property type="term" value="F:hydrolase activity"/>
    <property type="evidence" value="ECO:0007669"/>
    <property type="project" value="UniProtKB-KW"/>
</dbReference>
<protein>
    <submittedName>
        <fullName evidence="5">Class F sortase</fullName>
    </submittedName>
</protein>
<evidence type="ECO:0000313" key="6">
    <source>
        <dbReference type="Proteomes" id="UP000325182"/>
    </source>
</evidence>
<sequence length="327" mass="36613">MLKKRLAAFAVIILTAGVIGYQALAQEEPKAIPQSKPEEQAAEVEKVPQKDTGIKPIVHKEDEFVLLDSLQKKKAQYEKEMEIQEEGIVPARIKIPSMDIDTGVTPVGLLDNGEMEVPEETDITGWFDRGVKPGAKGNAVIVGHVDSKEGPAIFFYLKDIEIGETFTIFDENGKEKTFKVKAKESYKNEEAPIEKIFGQSSERNLNLITCTGTFNYDEHLYPDRLVIYTELVEEPEKETYPAPEAPGSVEYDLGSVSWHSVPADDIIGYRVYKKDAEGKEFNHIASISSHERKNFYDDNAEKGSAYYITSVNIAGKESEKSRIVQDE</sequence>
<evidence type="ECO:0000256" key="2">
    <source>
        <dbReference type="SAM" id="Coils"/>
    </source>
</evidence>
<dbReference type="InterPro" id="IPR013783">
    <property type="entry name" value="Ig-like_fold"/>
</dbReference>
<comment type="caution">
    <text evidence="5">The sequence shown here is derived from an EMBL/GenBank/DDBJ whole genome shotgun (WGS) entry which is preliminary data.</text>
</comment>
<feature type="region of interest" description="Disordered" evidence="3">
    <location>
        <begin position="31"/>
        <end position="52"/>
    </location>
</feature>
<dbReference type="SUPFAM" id="SSF63817">
    <property type="entry name" value="Sortase"/>
    <property type="match status" value="1"/>
</dbReference>
<dbReference type="InterPro" id="IPR023365">
    <property type="entry name" value="Sortase_dom-sf"/>
</dbReference>
<dbReference type="Gene3D" id="2.40.260.10">
    <property type="entry name" value="Sortase"/>
    <property type="match status" value="1"/>
</dbReference>
<evidence type="ECO:0000256" key="1">
    <source>
        <dbReference type="ARBA" id="ARBA00022801"/>
    </source>
</evidence>
<reference evidence="5 6" key="1">
    <citation type="submission" date="2019-08" db="EMBL/GenBank/DDBJ databases">
        <title>Bacillus genomes from the desert of Cuatro Cienegas, Coahuila.</title>
        <authorList>
            <person name="Olmedo-Alvarez G."/>
        </authorList>
    </citation>
    <scope>NUCLEOTIDE SEQUENCE [LARGE SCALE GENOMIC DNA]</scope>
    <source>
        <strain evidence="5 6">CH128b_4D</strain>
    </source>
</reference>
<dbReference type="SUPFAM" id="SSF49265">
    <property type="entry name" value="Fibronectin type III"/>
    <property type="match status" value="1"/>
</dbReference>
<dbReference type="Proteomes" id="UP000325182">
    <property type="component" value="Unassembled WGS sequence"/>
</dbReference>
<keyword evidence="2" id="KW-0175">Coiled coil</keyword>
<feature type="chain" id="PRO_5022870738" evidence="4">
    <location>
        <begin position="26"/>
        <end position="327"/>
    </location>
</feature>
<dbReference type="InterPro" id="IPR042001">
    <property type="entry name" value="Sortase_F"/>
</dbReference>
<dbReference type="CDD" id="cd05829">
    <property type="entry name" value="Sortase_F"/>
    <property type="match status" value="1"/>
</dbReference>
<keyword evidence="1" id="KW-0378">Hydrolase</keyword>